<dbReference type="RefSeq" id="WP_050002301.1">
    <property type="nucleotide sequence ID" value="NZ_CP008887.1"/>
</dbReference>
<dbReference type="Gene3D" id="3.30.450.380">
    <property type="match status" value="1"/>
</dbReference>
<dbReference type="CDD" id="cd00081">
    <property type="entry name" value="Hint"/>
    <property type="match status" value="2"/>
</dbReference>
<dbReference type="PANTHER" id="PTHR30486">
    <property type="entry name" value="TWITCHING MOTILITY PROTEIN PILT"/>
    <property type="match status" value="1"/>
</dbReference>
<feature type="compositionally biased region" description="Basic and acidic residues" evidence="4">
    <location>
        <begin position="29"/>
        <end position="38"/>
    </location>
</feature>
<dbReference type="SUPFAM" id="SSF52540">
    <property type="entry name" value="P-loop containing nucleoside triphosphate hydrolases"/>
    <property type="match status" value="1"/>
</dbReference>
<feature type="compositionally biased region" description="Basic and acidic residues" evidence="4">
    <location>
        <begin position="114"/>
        <end position="125"/>
    </location>
</feature>
<dbReference type="InterPro" id="IPR004860">
    <property type="entry name" value="LAGLIDADG_dom"/>
</dbReference>
<name>A0A097QS60_9EURY</name>
<evidence type="ECO:0000259" key="5">
    <source>
        <dbReference type="PROSITE" id="PS50819"/>
    </source>
</evidence>
<organism evidence="6 7">
    <name type="scientific">Thermococcus eurythermalis</name>
    <dbReference type="NCBI Taxonomy" id="1505907"/>
    <lineage>
        <taxon>Archaea</taxon>
        <taxon>Methanobacteriati</taxon>
        <taxon>Methanobacteriota</taxon>
        <taxon>Thermococci</taxon>
        <taxon>Thermococcales</taxon>
        <taxon>Thermococcaceae</taxon>
        <taxon>Thermococcus</taxon>
    </lineage>
</organism>
<dbReference type="PROSITE" id="PS50818">
    <property type="entry name" value="INTEIN_C_TER"/>
    <property type="match status" value="1"/>
</dbReference>
<dbReference type="CDD" id="cd01130">
    <property type="entry name" value="VirB11-like_ATPase"/>
    <property type="match status" value="1"/>
</dbReference>
<feature type="domain" description="DOD-type homing endonuclease" evidence="5">
    <location>
        <begin position="720"/>
        <end position="855"/>
    </location>
</feature>
<feature type="region of interest" description="Disordered" evidence="4">
    <location>
        <begin position="29"/>
        <end position="190"/>
    </location>
</feature>
<dbReference type="PRINTS" id="PR00379">
    <property type="entry name" value="INTEIN"/>
</dbReference>
<evidence type="ECO:0000256" key="4">
    <source>
        <dbReference type="SAM" id="MobiDB-lite"/>
    </source>
</evidence>
<proteinExistence type="inferred from homology"/>
<evidence type="ECO:0000256" key="2">
    <source>
        <dbReference type="ARBA" id="ARBA00022813"/>
    </source>
</evidence>
<dbReference type="GO" id="GO:0004519">
    <property type="term" value="F:endonuclease activity"/>
    <property type="evidence" value="ECO:0007669"/>
    <property type="project" value="InterPro"/>
</dbReference>
<dbReference type="Gene3D" id="2.170.16.10">
    <property type="entry name" value="Hedgehog/Intein (Hint) domain"/>
    <property type="match status" value="2"/>
</dbReference>
<evidence type="ECO:0000313" key="6">
    <source>
        <dbReference type="EMBL" id="AIU69320.1"/>
    </source>
</evidence>
<dbReference type="AlphaFoldDB" id="A0A097QS60"/>
<dbReference type="SUPFAM" id="SSF51294">
    <property type="entry name" value="Hedgehog/intein (Hint) domain"/>
    <property type="match status" value="1"/>
</dbReference>
<sequence>MFGEKKKKEEGFSWIDEILSGNADPLENVLKKKGEEKPPLPFSSSEGSLEDILGGVSKEGTEAKKGPEQTSADILSSILGGESSKPRPEPQPPKPETGADILSSLLGSSPAPEPKPRPKPVESKPPETPAGLVGLPSTGGGTGVDVLSEILGKPSSSAPPKKTLPVPPGRPPSDIHDILGSSPSEESSLAGRGEVLDAYGNVRIIRVKGEPVPIYEVRFPKLSAEEQRLFRRIKERAITEIQIDPTAIPNPEERRKVFMNAVKKMIKEEAPHYSEGRIEVLADMIVQQMIGYGKLDPLVRDDNLEEIMVIGTNRPVYVWHRRFNMCKTNIVFPEDKEILNIIERIAREVGRRIDQQSPLLDARLPDGSRVNATIPPISLDGPTITIRKFKKDPLTIIDLIKYGTISPEIAAFFWVLVDGLGVKPANILVAGGTGSGKTTMLNSLGMFIPPSERVITIEDTAELQLPVEHWVRLETRPPNLEGKGEVTMDDLVKNTLRMRPDRIIVGEVRGPEARTMFTAMNTGHNGALYDFSVIQLSDGRFVLIGDLLEELFAKYSDRIETYKDLEYVVLNEEDRFEVVSVGPDLKAGKHIVSRVWRRKVRPGEKLIRVRTRTGNEVILTKTHPFFVFSDGDVVRKEAEKLKPGDRVAVMRKPPKPPQKKAVINPELYAGISDYYLVPNGNGLVKVPNDGIPPETAQYLLSVNSKPVRIVREVDEGLSYAVGVLLGDGYISSDGYYISATFDDESYMEAFTSSLSEFLPESRPQVKRESAYTVVTYGSKPFAEFLHRAFGVPKGHKEQIDVPDLVLANDELLRHFIAGLFDADAYVDEKGPAVILTTRSENLARKVWYALQRLGIISTVSRVKNRGYKEGIIFRVTVRGVDDLIKFHRYIPLRHSRKRAKLEEVIKRYRSYRVKRTDRVPISPVMLEPLRRKLNLTVSELSRLASTYAGEKISESLIRHVEKGRTKEIRRSALKGIALALQQVADDLKDEDAWVQAKRLELIADGDVYWDEVVSVEEVEPGELGIEYLYDLTVEEDHNYVANGILVSNCMGTIHANSARETIVRLESPPMNVPRIMIPALDIIIMQVRFHSRKKGTIRRVTEIAEVSGIEGESVQLNKLYKYDPAKDELVPTGVPSKTLNTLAHHTGMSVKEIELEIEKRKIILEWMIENGIRGINEVGYYIRQFYIDEEELMKKIASESSVETSKQIQRMM</sequence>
<dbReference type="PROSITE" id="PS50819">
    <property type="entry name" value="INTEIN_ENDONUCLEASE"/>
    <property type="match status" value="1"/>
</dbReference>
<keyword evidence="3" id="KW-0651">Protein splicing</keyword>
<dbReference type="InterPro" id="IPR050921">
    <property type="entry name" value="T4SS_GSP_E_ATPase"/>
</dbReference>
<dbReference type="Gene3D" id="3.10.28.10">
    <property type="entry name" value="Homing endonucleases"/>
    <property type="match status" value="1"/>
</dbReference>
<dbReference type="GO" id="GO:0016539">
    <property type="term" value="P:intein-mediated protein splicing"/>
    <property type="evidence" value="ECO:0007669"/>
    <property type="project" value="InterPro"/>
</dbReference>
<dbReference type="Gene3D" id="3.40.50.300">
    <property type="entry name" value="P-loop containing nucleotide triphosphate hydrolases"/>
    <property type="match status" value="2"/>
</dbReference>
<dbReference type="SMART" id="SM00305">
    <property type="entry name" value="HintC"/>
    <property type="match status" value="1"/>
</dbReference>
<dbReference type="Pfam" id="PF14890">
    <property type="entry name" value="Intein_splicing"/>
    <property type="match status" value="1"/>
</dbReference>
<protein>
    <submittedName>
        <fullName evidence="6">Secretion system protein</fullName>
    </submittedName>
</protein>
<comment type="similarity">
    <text evidence="1">Belongs to the GSP E family.</text>
</comment>
<dbReference type="InterPro" id="IPR027417">
    <property type="entry name" value="P-loop_NTPase"/>
</dbReference>
<evidence type="ECO:0000313" key="7">
    <source>
        <dbReference type="Proteomes" id="UP000029980"/>
    </source>
</evidence>
<dbReference type="Proteomes" id="UP000029980">
    <property type="component" value="Chromosome"/>
</dbReference>
<keyword evidence="2" id="KW-0068">Autocatalytic cleavage</keyword>
<dbReference type="InterPro" id="IPR003587">
    <property type="entry name" value="Hint_dom_N"/>
</dbReference>
<dbReference type="SUPFAM" id="SSF55608">
    <property type="entry name" value="Homing endonucleases"/>
    <property type="match status" value="2"/>
</dbReference>
<dbReference type="SMART" id="SM00306">
    <property type="entry name" value="HintN"/>
    <property type="match status" value="1"/>
</dbReference>
<accession>A0A097QS60</accession>
<dbReference type="InterPro" id="IPR036844">
    <property type="entry name" value="Hint_dom_sf"/>
</dbReference>
<dbReference type="STRING" id="1505907.TEU_02605"/>
<dbReference type="KEGG" id="teu:TEU_02605"/>
<dbReference type="GO" id="GO:0016887">
    <property type="term" value="F:ATP hydrolysis activity"/>
    <property type="evidence" value="ECO:0007669"/>
    <property type="project" value="InterPro"/>
</dbReference>
<dbReference type="Pfam" id="PF14528">
    <property type="entry name" value="LAGLIDADG_3"/>
    <property type="match status" value="1"/>
</dbReference>
<dbReference type="NCBIfam" id="TIGR01443">
    <property type="entry name" value="intein_Cterm"/>
    <property type="match status" value="1"/>
</dbReference>
<reference evidence="6 7" key="1">
    <citation type="journal article" date="2015" name="Int. J. Syst. Evol. Microbiol.">
        <title>Thermococcus eurythermalis sp. nov., a conditional piezophilic hyperthermophilic archaeon with a wide temperature range isolated from an oil-immersed chimney in the Guaymas Basin.</title>
        <authorList>
            <person name="Zhao W."/>
            <person name="Zeng X."/>
            <person name="Xiao X."/>
        </authorList>
    </citation>
    <scope>NUCLEOTIDE SEQUENCE [LARGE SCALE GENOMIC DNA]</scope>
    <source>
        <strain evidence="6 7">A501</strain>
    </source>
</reference>
<evidence type="ECO:0000256" key="3">
    <source>
        <dbReference type="ARBA" id="ARBA00023000"/>
    </source>
</evidence>
<dbReference type="PANTHER" id="PTHR30486:SF15">
    <property type="entry name" value="TYPE II_IV SECRETION SYSTEM ATPASE"/>
    <property type="match status" value="1"/>
</dbReference>
<evidence type="ECO:0000256" key="1">
    <source>
        <dbReference type="ARBA" id="ARBA00006611"/>
    </source>
</evidence>
<dbReference type="OrthoDB" id="33500at2157"/>
<dbReference type="InterPro" id="IPR003586">
    <property type="entry name" value="Hint_dom_C"/>
</dbReference>
<dbReference type="InterPro" id="IPR006142">
    <property type="entry name" value="INTEIN"/>
</dbReference>
<gene>
    <name evidence="6" type="ORF">TEU_02605</name>
</gene>
<dbReference type="EMBL" id="CP008887">
    <property type="protein sequence ID" value="AIU69320.1"/>
    <property type="molecule type" value="Genomic_DNA"/>
</dbReference>
<dbReference type="InterPro" id="IPR027434">
    <property type="entry name" value="Homing_endonucl"/>
</dbReference>
<dbReference type="PROSITE" id="PS50817">
    <property type="entry name" value="INTEIN_N_TER"/>
    <property type="match status" value="1"/>
</dbReference>
<dbReference type="InterPro" id="IPR006141">
    <property type="entry name" value="Intein_N"/>
</dbReference>
<dbReference type="InterPro" id="IPR004042">
    <property type="entry name" value="Intein_endonuc_central"/>
</dbReference>
<dbReference type="HOGENOM" id="CLU_005379_0_0_2"/>
<dbReference type="InterPro" id="IPR001482">
    <property type="entry name" value="T2SS/T4SS_dom"/>
</dbReference>
<dbReference type="NCBIfam" id="TIGR01445">
    <property type="entry name" value="intein_Nterm"/>
    <property type="match status" value="1"/>
</dbReference>
<dbReference type="Pfam" id="PF00437">
    <property type="entry name" value="T2SSE"/>
    <property type="match status" value="1"/>
</dbReference>
<dbReference type="GeneID" id="25152324"/>
<keyword evidence="7" id="KW-1185">Reference proteome</keyword>
<dbReference type="InterPro" id="IPR030934">
    <property type="entry name" value="Intein_C"/>
</dbReference>